<dbReference type="InterPro" id="IPR043733">
    <property type="entry name" value="DUF5677"/>
</dbReference>
<proteinExistence type="predicted"/>
<accession>A0ABP4LKF5</accession>
<keyword evidence="2" id="KW-1185">Reference proteome</keyword>
<dbReference type="Proteomes" id="UP001500177">
    <property type="component" value="Unassembled WGS sequence"/>
</dbReference>
<dbReference type="RefSeq" id="WP_173155781.1">
    <property type="nucleotide sequence ID" value="NZ_BAAALX010000017.1"/>
</dbReference>
<protein>
    <submittedName>
        <fullName evidence="1">Uncharacterized protein</fullName>
    </submittedName>
</protein>
<sequence length="280" mass="31759">MTSTADAGVHSTDFLLEKLDELLNEWDQIASSGEGRLVVRAKKVNGKRIAFDRAQSALLLGYCAHVMQLSRSIRLLLTESHIVQSIPLVRLAYECALKQNWVYLTGEEAPRAISNQYGRSRKTLQKTMKDSEIPYLIDAADTLAGLDQEEFETTSKEQAKNFERMVEDFEGGNDLYTYYRMLSEYCHPSVPVADLYLTRTGPDEGNGMPDFSSTPSDFPSKLLAYFTVFSACRALYAFTTTMKEHKAKNPIRRVANECEVTLDMKLSDEPIKRRRKAKQK</sequence>
<gene>
    <name evidence="1" type="ORF">GCM10009690_29810</name>
</gene>
<name>A0ABP4LKF5_9MICO</name>
<dbReference type="Pfam" id="PF18928">
    <property type="entry name" value="DUF5677"/>
    <property type="match status" value="1"/>
</dbReference>
<comment type="caution">
    <text evidence="1">The sequence shown here is derived from an EMBL/GenBank/DDBJ whole genome shotgun (WGS) entry which is preliminary data.</text>
</comment>
<reference evidence="2" key="1">
    <citation type="journal article" date="2019" name="Int. J. Syst. Evol. Microbiol.">
        <title>The Global Catalogue of Microorganisms (GCM) 10K type strain sequencing project: providing services to taxonomists for standard genome sequencing and annotation.</title>
        <authorList>
            <consortium name="The Broad Institute Genomics Platform"/>
            <consortium name="The Broad Institute Genome Sequencing Center for Infectious Disease"/>
            <person name="Wu L."/>
            <person name="Ma J."/>
        </authorList>
    </citation>
    <scope>NUCLEOTIDE SEQUENCE [LARGE SCALE GENOMIC DNA]</scope>
    <source>
        <strain evidence="2">JCM 13318</strain>
    </source>
</reference>
<evidence type="ECO:0000313" key="2">
    <source>
        <dbReference type="Proteomes" id="UP001500177"/>
    </source>
</evidence>
<evidence type="ECO:0000313" key="1">
    <source>
        <dbReference type="EMBL" id="GAA1524429.1"/>
    </source>
</evidence>
<dbReference type="EMBL" id="BAAALX010000017">
    <property type="protein sequence ID" value="GAA1524429.1"/>
    <property type="molecule type" value="Genomic_DNA"/>
</dbReference>
<organism evidence="1 2">
    <name type="scientific">Brevibacterium permense</name>
    <dbReference type="NCBI Taxonomy" id="234834"/>
    <lineage>
        <taxon>Bacteria</taxon>
        <taxon>Bacillati</taxon>
        <taxon>Actinomycetota</taxon>
        <taxon>Actinomycetes</taxon>
        <taxon>Micrococcales</taxon>
        <taxon>Brevibacteriaceae</taxon>
        <taxon>Brevibacterium</taxon>
    </lineage>
</organism>